<feature type="compositionally biased region" description="Basic and acidic residues" evidence="1">
    <location>
        <begin position="169"/>
        <end position="183"/>
    </location>
</feature>
<feature type="region of interest" description="Disordered" evidence="1">
    <location>
        <begin position="111"/>
        <end position="150"/>
    </location>
</feature>
<protein>
    <submittedName>
        <fullName evidence="4">Uncharacterized protein LOC110119859 isoform X5</fullName>
    </submittedName>
</protein>
<accession>A0A9C6W0Z0</accession>
<feature type="compositionally biased region" description="Basic and acidic residues" evidence="1">
    <location>
        <begin position="1"/>
        <end position="22"/>
    </location>
</feature>
<keyword evidence="2" id="KW-1133">Transmembrane helix</keyword>
<keyword evidence="2" id="KW-0812">Transmembrane</keyword>
<evidence type="ECO:0000313" key="4">
    <source>
        <dbReference type="RefSeq" id="XP_048268020.1"/>
    </source>
</evidence>
<keyword evidence="2" id="KW-0472">Membrane</keyword>
<evidence type="ECO:0000256" key="1">
    <source>
        <dbReference type="SAM" id="MobiDB-lite"/>
    </source>
</evidence>
<dbReference type="RefSeq" id="XP_048268020.1">
    <property type="nucleotide sequence ID" value="XM_048412063.1"/>
</dbReference>
<evidence type="ECO:0000313" key="3">
    <source>
        <dbReference type="Proteomes" id="UP000835206"/>
    </source>
</evidence>
<proteinExistence type="predicted"/>
<feature type="compositionally biased region" description="Polar residues" evidence="1">
    <location>
        <begin position="137"/>
        <end position="148"/>
    </location>
</feature>
<organism evidence="3 4">
    <name type="scientific">Bombus terrestris</name>
    <name type="common">Buff-tailed bumblebee</name>
    <name type="synonym">Apis terrestris</name>
    <dbReference type="NCBI Taxonomy" id="30195"/>
    <lineage>
        <taxon>Eukaryota</taxon>
        <taxon>Metazoa</taxon>
        <taxon>Ecdysozoa</taxon>
        <taxon>Arthropoda</taxon>
        <taxon>Hexapoda</taxon>
        <taxon>Insecta</taxon>
        <taxon>Pterygota</taxon>
        <taxon>Neoptera</taxon>
        <taxon>Endopterygota</taxon>
        <taxon>Hymenoptera</taxon>
        <taxon>Apocrita</taxon>
        <taxon>Aculeata</taxon>
        <taxon>Apoidea</taxon>
        <taxon>Anthophila</taxon>
        <taxon>Apidae</taxon>
        <taxon>Bombus</taxon>
        <taxon>Bombus</taxon>
    </lineage>
</organism>
<name>A0A9C6W0Z0_BOMTE</name>
<feature type="transmembrane region" description="Helical" evidence="2">
    <location>
        <begin position="289"/>
        <end position="309"/>
    </location>
</feature>
<dbReference type="Proteomes" id="UP000835206">
    <property type="component" value="Chromosome 14"/>
</dbReference>
<reference evidence="4" key="1">
    <citation type="submission" date="2025-08" db="UniProtKB">
        <authorList>
            <consortium name="RefSeq"/>
        </authorList>
    </citation>
    <scope>IDENTIFICATION</scope>
</reference>
<evidence type="ECO:0000256" key="2">
    <source>
        <dbReference type="SAM" id="Phobius"/>
    </source>
</evidence>
<feature type="region of interest" description="Disordered" evidence="1">
    <location>
        <begin position="1"/>
        <end position="66"/>
    </location>
</feature>
<gene>
    <name evidence="4" type="primary">LOC110119859</name>
</gene>
<sequence length="347" mass="39851">MRKEKEAKNKKNEKDEKKEKPTSRTNKSKSPQKTKLNKDVEPSTDKPEKSFKETDFISKNPTVSPTLETLDSVLEATDSQLENIHKLNPVASKVLIPPPRQVAEMINRLQEIENQPRTKPENPSIFEDNEKNEKQTENNGKSTLTEDSINMDEVLNHTVYLNSKENVKKTKVSDDRLKNDKSTVEQALETDSESQSQAETQTYTEVDIQTPDYSGNSNPRKIETAEVPVSPSSLQYYTAHRDKQGRFYCEYCATPNTIKGLCKGEQKRLKCTGCGEYLRTKSSQVRSSVLLHRTYLVIYATLIFIFRALEINLTIVHDVLQYQDLHNQVCQHNFLKKKERKTDKMCS</sequence>
<dbReference type="AlphaFoldDB" id="A0A9C6W0Z0"/>
<dbReference type="GeneID" id="110119859"/>
<feature type="compositionally biased region" description="Polar residues" evidence="1">
    <location>
        <begin position="193"/>
        <end position="204"/>
    </location>
</feature>
<feature type="compositionally biased region" description="Basic and acidic residues" evidence="1">
    <location>
        <begin position="111"/>
        <end position="120"/>
    </location>
</feature>
<feature type="compositionally biased region" description="Polar residues" evidence="1">
    <location>
        <begin position="57"/>
        <end position="66"/>
    </location>
</feature>
<keyword evidence="3" id="KW-1185">Reference proteome</keyword>
<feature type="compositionally biased region" description="Basic and acidic residues" evidence="1">
    <location>
        <begin position="36"/>
        <end position="56"/>
    </location>
</feature>
<feature type="region of interest" description="Disordered" evidence="1">
    <location>
        <begin position="169"/>
        <end position="221"/>
    </location>
</feature>